<evidence type="ECO:0000313" key="2">
    <source>
        <dbReference type="Proteomes" id="UP001180020"/>
    </source>
</evidence>
<protein>
    <submittedName>
        <fullName evidence="1">Uncharacterized protein</fullName>
    </submittedName>
</protein>
<sequence>MSTTRPNGGDSIYIDDGCFSQSAMKAEEAAFVAGTRSDSDWFRIETLMASFSSQVGHL</sequence>
<accession>A0AAV9CNE8</accession>
<reference evidence="1" key="1">
    <citation type="journal article" date="2023" name="Nat. Commun.">
        <title>Diploid and tetraploid genomes of Acorus and the evolution of monocots.</title>
        <authorList>
            <person name="Ma L."/>
            <person name="Liu K.W."/>
            <person name="Li Z."/>
            <person name="Hsiao Y.Y."/>
            <person name="Qi Y."/>
            <person name="Fu T."/>
            <person name="Tang G.D."/>
            <person name="Zhang D."/>
            <person name="Sun W.H."/>
            <person name="Liu D.K."/>
            <person name="Li Y."/>
            <person name="Chen G.Z."/>
            <person name="Liu X.D."/>
            <person name="Liao X.Y."/>
            <person name="Jiang Y.T."/>
            <person name="Yu X."/>
            <person name="Hao Y."/>
            <person name="Huang J."/>
            <person name="Zhao X.W."/>
            <person name="Ke S."/>
            <person name="Chen Y.Y."/>
            <person name="Wu W.L."/>
            <person name="Hsu J.L."/>
            <person name="Lin Y.F."/>
            <person name="Huang M.D."/>
            <person name="Li C.Y."/>
            <person name="Huang L."/>
            <person name="Wang Z.W."/>
            <person name="Zhao X."/>
            <person name="Zhong W.Y."/>
            <person name="Peng D.H."/>
            <person name="Ahmad S."/>
            <person name="Lan S."/>
            <person name="Zhang J.S."/>
            <person name="Tsai W.C."/>
            <person name="Van de Peer Y."/>
            <person name="Liu Z.J."/>
        </authorList>
    </citation>
    <scope>NUCLEOTIDE SEQUENCE</scope>
    <source>
        <strain evidence="1">CP</strain>
    </source>
</reference>
<gene>
    <name evidence="1" type="ORF">QJS10_CPB18g00274</name>
</gene>
<keyword evidence="2" id="KW-1185">Reference proteome</keyword>
<evidence type="ECO:0000313" key="1">
    <source>
        <dbReference type="EMBL" id="KAK1290385.1"/>
    </source>
</evidence>
<name>A0AAV9CNE8_ACOCL</name>
<comment type="caution">
    <text evidence="1">The sequence shown here is derived from an EMBL/GenBank/DDBJ whole genome shotgun (WGS) entry which is preliminary data.</text>
</comment>
<proteinExistence type="predicted"/>
<dbReference type="AlphaFoldDB" id="A0AAV9CNE8"/>
<dbReference type="EMBL" id="JAUJYO010000018">
    <property type="protein sequence ID" value="KAK1290385.1"/>
    <property type="molecule type" value="Genomic_DNA"/>
</dbReference>
<dbReference type="Proteomes" id="UP001180020">
    <property type="component" value="Unassembled WGS sequence"/>
</dbReference>
<organism evidence="1 2">
    <name type="scientific">Acorus calamus</name>
    <name type="common">Sweet flag</name>
    <dbReference type="NCBI Taxonomy" id="4465"/>
    <lineage>
        <taxon>Eukaryota</taxon>
        <taxon>Viridiplantae</taxon>
        <taxon>Streptophyta</taxon>
        <taxon>Embryophyta</taxon>
        <taxon>Tracheophyta</taxon>
        <taxon>Spermatophyta</taxon>
        <taxon>Magnoliopsida</taxon>
        <taxon>Liliopsida</taxon>
        <taxon>Acoraceae</taxon>
        <taxon>Acorus</taxon>
    </lineage>
</organism>
<reference evidence="1" key="2">
    <citation type="submission" date="2023-06" db="EMBL/GenBank/DDBJ databases">
        <authorList>
            <person name="Ma L."/>
            <person name="Liu K.-W."/>
            <person name="Li Z."/>
            <person name="Hsiao Y.-Y."/>
            <person name="Qi Y."/>
            <person name="Fu T."/>
            <person name="Tang G."/>
            <person name="Zhang D."/>
            <person name="Sun W.-H."/>
            <person name="Liu D.-K."/>
            <person name="Li Y."/>
            <person name="Chen G.-Z."/>
            <person name="Liu X.-D."/>
            <person name="Liao X.-Y."/>
            <person name="Jiang Y.-T."/>
            <person name="Yu X."/>
            <person name="Hao Y."/>
            <person name="Huang J."/>
            <person name="Zhao X.-W."/>
            <person name="Ke S."/>
            <person name="Chen Y.-Y."/>
            <person name="Wu W.-L."/>
            <person name="Hsu J.-L."/>
            <person name="Lin Y.-F."/>
            <person name="Huang M.-D."/>
            <person name="Li C.-Y."/>
            <person name="Huang L."/>
            <person name="Wang Z.-W."/>
            <person name="Zhao X."/>
            <person name="Zhong W.-Y."/>
            <person name="Peng D.-H."/>
            <person name="Ahmad S."/>
            <person name="Lan S."/>
            <person name="Zhang J.-S."/>
            <person name="Tsai W.-C."/>
            <person name="Van De Peer Y."/>
            <person name="Liu Z.-J."/>
        </authorList>
    </citation>
    <scope>NUCLEOTIDE SEQUENCE</scope>
    <source>
        <strain evidence="1">CP</strain>
        <tissue evidence="1">Leaves</tissue>
    </source>
</reference>